<feature type="compositionally biased region" description="Basic and acidic residues" evidence="1">
    <location>
        <begin position="29"/>
        <end position="41"/>
    </location>
</feature>
<evidence type="ECO:0000313" key="3">
    <source>
        <dbReference type="Proteomes" id="UP001305414"/>
    </source>
</evidence>
<dbReference type="AlphaFoldDB" id="A0AAN7UGW9"/>
<proteinExistence type="predicted"/>
<evidence type="ECO:0000256" key="1">
    <source>
        <dbReference type="SAM" id="MobiDB-lite"/>
    </source>
</evidence>
<keyword evidence="3" id="KW-1185">Reference proteome</keyword>
<name>A0AAN7UGW9_9PEZI</name>
<reference evidence="2 3" key="1">
    <citation type="submission" date="2023-10" db="EMBL/GenBank/DDBJ databases">
        <title>Draft genome sequence of Xylaria bambusicola isolate GMP-LS, the root and basal stem rot pathogen of sugarcane in Indonesia.</title>
        <authorList>
            <person name="Selvaraj P."/>
            <person name="Muralishankar V."/>
            <person name="Muruganantham S."/>
            <person name="Sp S."/>
            <person name="Haryani S."/>
            <person name="Lau K.J.X."/>
            <person name="Naqvi N.I."/>
        </authorList>
    </citation>
    <scope>NUCLEOTIDE SEQUENCE [LARGE SCALE GENOMIC DNA]</scope>
    <source>
        <strain evidence="2">GMP-LS</strain>
    </source>
</reference>
<evidence type="ECO:0000313" key="2">
    <source>
        <dbReference type="EMBL" id="KAK5625441.1"/>
    </source>
</evidence>
<feature type="compositionally biased region" description="Polar residues" evidence="1">
    <location>
        <begin position="78"/>
        <end position="88"/>
    </location>
</feature>
<gene>
    <name evidence="2" type="ORF">RRF57_001157</name>
</gene>
<dbReference type="Proteomes" id="UP001305414">
    <property type="component" value="Unassembled WGS sequence"/>
</dbReference>
<dbReference type="EMBL" id="JAWHQM010000002">
    <property type="protein sequence ID" value="KAK5625441.1"/>
    <property type="molecule type" value="Genomic_DNA"/>
</dbReference>
<organism evidence="2 3">
    <name type="scientific">Xylaria bambusicola</name>
    <dbReference type="NCBI Taxonomy" id="326684"/>
    <lineage>
        <taxon>Eukaryota</taxon>
        <taxon>Fungi</taxon>
        <taxon>Dikarya</taxon>
        <taxon>Ascomycota</taxon>
        <taxon>Pezizomycotina</taxon>
        <taxon>Sordariomycetes</taxon>
        <taxon>Xylariomycetidae</taxon>
        <taxon>Xylariales</taxon>
        <taxon>Xylariaceae</taxon>
        <taxon>Xylaria</taxon>
    </lineage>
</organism>
<sequence>MRNVHNIIVPPRPRSSARSNQDRAVTQYRELRPKFHHEAQVESRGQTSKEPLPVPQQLIPKRSILQPPVPKQTKPQTSSAQSAMSQRESVPPALVRPEMPRLALPQPALVQSMWPQQAPPYQIPRPLPPYVPDLDYTYGPAFRPEDLHRPLDAVPRVTPGFPPIVAQPRTPGVPLFIQHLRRLRASVTAQEQQEFILQVARAEARHSGDDQLAELIAAMILPRTFQQRGQSRAGQHALTWAPITSGVQRGPTGRSGIVQGGRFASYPPPNHYHPGL</sequence>
<comment type="caution">
    <text evidence="2">The sequence shown here is derived from an EMBL/GenBank/DDBJ whole genome shotgun (WGS) entry which is preliminary data.</text>
</comment>
<feature type="region of interest" description="Disordered" evidence="1">
    <location>
        <begin position="1"/>
        <end position="92"/>
    </location>
</feature>
<protein>
    <submittedName>
        <fullName evidence="2">Uncharacterized protein</fullName>
    </submittedName>
</protein>
<accession>A0AAN7UGW9</accession>